<protein>
    <submittedName>
        <fullName evidence="3">7TM_GPCR_Srx domain-containing protein</fullName>
    </submittedName>
</protein>
<keyword evidence="1" id="KW-1133">Transmembrane helix</keyword>
<organism evidence="2 3">
    <name type="scientific">Heterorhabditis bacteriophora</name>
    <name type="common">Entomopathogenic nematode worm</name>
    <dbReference type="NCBI Taxonomy" id="37862"/>
    <lineage>
        <taxon>Eukaryota</taxon>
        <taxon>Metazoa</taxon>
        <taxon>Ecdysozoa</taxon>
        <taxon>Nematoda</taxon>
        <taxon>Chromadorea</taxon>
        <taxon>Rhabditida</taxon>
        <taxon>Rhabditina</taxon>
        <taxon>Rhabditomorpha</taxon>
        <taxon>Strongyloidea</taxon>
        <taxon>Heterorhabditidae</taxon>
        <taxon>Heterorhabditis</taxon>
    </lineage>
</organism>
<dbReference type="WBParaSite" id="Hba_08101">
    <property type="protein sequence ID" value="Hba_08101"/>
    <property type="gene ID" value="Hba_08101"/>
</dbReference>
<keyword evidence="1" id="KW-0812">Transmembrane</keyword>
<sequence length="157" mass="17299">MKNIKYKSIEERFDKARSSLQMTMEEILSSNLNNCTAAVVINTNPFMIMNHALIVLLNTFGSFTTVAISIKIFRTKTACDLTTDIVKCQAEGSITSSSASVFIMGLLLLGLERSLATCFSHSYERVHFKVIGSVLAALGVSFPYKFIGNIFGILVTR</sequence>
<dbReference type="AlphaFoldDB" id="A0A1I7WSG1"/>
<evidence type="ECO:0000256" key="1">
    <source>
        <dbReference type="SAM" id="Phobius"/>
    </source>
</evidence>
<evidence type="ECO:0000313" key="2">
    <source>
        <dbReference type="Proteomes" id="UP000095283"/>
    </source>
</evidence>
<accession>A0A1I7WSG1</accession>
<reference evidence="3" key="1">
    <citation type="submission" date="2016-11" db="UniProtKB">
        <authorList>
            <consortium name="WormBaseParasite"/>
        </authorList>
    </citation>
    <scope>IDENTIFICATION</scope>
</reference>
<keyword evidence="1" id="KW-0472">Membrane</keyword>
<feature type="transmembrane region" description="Helical" evidence="1">
    <location>
        <begin position="52"/>
        <end position="73"/>
    </location>
</feature>
<evidence type="ECO:0000313" key="3">
    <source>
        <dbReference type="WBParaSite" id="Hba_08101"/>
    </source>
</evidence>
<name>A0A1I7WSG1_HETBA</name>
<keyword evidence="2" id="KW-1185">Reference proteome</keyword>
<feature type="transmembrane region" description="Helical" evidence="1">
    <location>
        <begin position="94"/>
        <end position="111"/>
    </location>
</feature>
<feature type="transmembrane region" description="Helical" evidence="1">
    <location>
        <begin position="131"/>
        <end position="155"/>
    </location>
</feature>
<dbReference type="Proteomes" id="UP000095283">
    <property type="component" value="Unplaced"/>
</dbReference>
<proteinExistence type="predicted"/>